<accession>A0A1S2LC02</accession>
<gene>
    <name evidence="14" type="primary">rnhB</name>
    <name evidence="18" type="ORF">BKP35_15485</name>
</gene>
<dbReference type="GO" id="GO:0006298">
    <property type="term" value="P:mismatch repair"/>
    <property type="evidence" value="ECO:0007669"/>
    <property type="project" value="TreeGrafter"/>
</dbReference>
<evidence type="ECO:0000256" key="13">
    <source>
        <dbReference type="ARBA" id="ARBA00023211"/>
    </source>
</evidence>
<dbReference type="InterPro" id="IPR036397">
    <property type="entry name" value="RNaseH_sf"/>
</dbReference>
<evidence type="ECO:0000256" key="15">
    <source>
        <dbReference type="PROSITE-ProRule" id="PRU01319"/>
    </source>
</evidence>
<keyword evidence="19" id="KW-1185">Reference proteome</keyword>
<evidence type="ECO:0000256" key="2">
    <source>
        <dbReference type="ARBA" id="ARBA00001946"/>
    </source>
</evidence>
<sequence>MGELTKVNLSIKEVEQLLEENCMICDSIIEKIKADNRKGVQKAFLKWEKKREKEQLLEENFQEMLKYEQQLRMRKISLIAGIDEVGRGPLAGPVVAAAVILPENFKLLGLTDSKKLNKKNRETFYETITTEAVSIGIGVVSAEEIDRVNIYEATKIAMQQAINELSVTPEHLLIDAMQLPTTIEQTSIIKGDSKSISIAASSIIAKVTRDRYMERLAKQLPHYGFDKHMGYGTVEHLNAIDRHGICVEHRKSFAPIRERCFTNTLF</sequence>
<evidence type="ECO:0000256" key="10">
    <source>
        <dbReference type="ARBA" id="ARBA00022723"/>
    </source>
</evidence>
<dbReference type="NCBIfam" id="NF000595">
    <property type="entry name" value="PRK00015.1-3"/>
    <property type="match status" value="1"/>
</dbReference>
<dbReference type="Pfam" id="PF01351">
    <property type="entry name" value="RNase_HII"/>
    <property type="match status" value="1"/>
</dbReference>
<feature type="binding site" evidence="14 15">
    <location>
        <position position="84"/>
    </location>
    <ligand>
        <name>a divalent metal cation</name>
        <dbReference type="ChEBI" id="CHEBI:60240"/>
    </ligand>
</feature>
<organism evidence="18 19">
    <name type="scientific">Anaerobacillus arseniciselenatis</name>
    <dbReference type="NCBI Taxonomy" id="85682"/>
    <lineage>
        <taxon>Bacteria</taxon>
        <taxon>Bacillati</taxon>
        <taxon>Bacillota</taxon>
        <taxon>Bacilli</taxon>
        <taxon>Bacillales</taxon>
        <taxon>Bacillaceae</taxon>
        <taxon>Anaerobacillus</taxon>
    </lineage>
</organism>
<keyword evidence="10 14" id="KW-0479">Metal-binding</keyword>
<keyword evidence="8 14" id="KW-0963">Cytoplasm</keyword>
<feature type="binding site" evidence="14 15">
    <location>
        <position position="175"/>
    </location>
    <ligand>
        <name>a divalent metal cation</name>
        <dbReference type="ChEBI" id="CHEBI:60240"/>
    </ligand>
</feature>
<evidence type="ECO:0000256" key="4">
    <source>
        <dbReference type="ARBA" id="ARBA00004496"/>
    </source>
</evidence>
<dbReference type="EMBL" id="MLQQ01000042">
    <property type="protein sequence ID" value="OIJ09886.1"/>
    <property type="molecule type" value="Genomic_DNA"/>
</dbReference>
<comment type="cofactor">
    <cofactor evidence="2">
        <name>Mg(2+)</name>
        <dbReference type="ChEBI" id="CHEBI:18420"/>
    </cofactor>
</comment>
<comment type="subcellular location">
    <subcellularLocation>
        <location evidence="4 14">Cytoplasm</location>
    </subcellularLocation>
</comment>
<keyword evidence="9 14" id="KW-0540">Nuclease</keyword>
<dbReference type="SUPFAM" id="SSF53098">
    <property type="entry name" value="Ribonuclease H-like"/>
    <property type="match status" value="1"/>
</dbReference>
<keyword evidence="12 14" id="KW-0378">Hydrolase</keyword>
<dbReference type="GO" id="GO:0005737">
    <property type="term" value="C:cytoplasm"/>
    <property type="evidence" value="ECO:0007669"/>
    <property type="project" value="UniProtKB-SubCell"/>
</dbReference>
<evidence type="ECO:0000259" key="17">
    <source>
        <dbReference type="PROSITE" id="PS51975"/>
    </source>
</evidence>
<dbReference type="InterPro" id="IPR022898">
    <property type="entry name" value="RNase_HII"/>
</dbReference>
<proteinExistence type="inferred from homology"/>
<dbReference type="InterPro" id="IPR001352">
    <property type="entry name" value="RNase_HII/HIII"/>
</dbReference>
<evidence type="ECO:0000256" key="1">
    <source>
        <dbReference type="ARBA" id="ARBA00000077"/>
    </source>
</evidence>
<comment type="cofactor">
    <cofactor evidence="14 15">
        <name>Mn(2+)</name>
        <dbReference type="ChEBI" id="CHEBI:29035"/>
    </cofactor>
    <cofactor evidence="14 15">
        <name>Mg(2+)</name>
        <dbReference type="ChEBI" id="CHEBI:18420"/>
    </cofactor>
    <text evidence="14 15">Manganese or magnesium. Binds 1 divalent metal ion per monomer in the absence of substrate. May bind a second metal ion after substrate binding.</text>
</comment>
<evidence type="ECO:0000256" key="14">
    <source>
        <dbReference type="HAMAP-Rule" id="MF_00052"/>
    </source>
</evidence>
<protein>
    <recommendedName>
        <fullName evidence="7 14">Ribonuclease HII</fullName>
        <shortName evidence="14">RNase HII</shortName>
        <ecNumber evidence="6 14">3.1.26.4</ecNumber>
    </recommendedName>
</protein>
<dbReference type="GO" id="GO:0003723">
    <property type="term" value="F:RNA binding"/>
    <property type="evidence" value="ECO:0007669"/>
    <property type="project" value="UniProtKB-UniRule"/>
</dbReference>
<dbReference type="GO" id="GO:0004523">
    <property type="term" value="F:RNA-DNA hybrid ribonuclease activity"/>
    <property type="evidence" value="ECO:0007669"/>
    <property type="project" value="UniProtKB-UniRule"/>
</dbReference>
<keyword evidence="13 14" id="KW-0464">Manganese</keyword>
<dbReference type="AlphaFoldDB" id="A0A1S2LC02"/>
<dbReference type="PANTHER" id="PTHR10954:SF18">
    <property type="entry name" value="RIBONUCLEASE HII"/>
    <property type="match status" value="1"/>
</dbReference>
<evidence type="ECO:0000256" key="6">
    <source>
        <dbReference type="ARBA" id="ARBA00012180"/>
    </source>
</evidence>
<feature type="binding site" evidence="14 15">
    <location>
        <position position="83"/>
    </location>
    <ligand>
        <name>a divalent metal cation</name>
        <dbReference type="ChEBI" id="CHEBI:60240"/>
    </ligand>
</feature>
<evidence type="ECO:0000313" key="19">
    <source>
        <dbReference type="Proteomes" id="UP000180098"/>
    </source>
</evidence>
<dbReference type="NCBIfam" id="NF000594">
    <property type="entry name" value="PRK00015.1-1"/>
    <property type="match status" value="1"/>
</dbReference>
<dbReference type="InterPro" id="IPR012337">
    <property type="entry name" value="RNaseH-like_sf"/>
</dbReference>
<comment type="function">
    <text evidence="3 14 16">Endonuclease that specifically degrades the RNA of RNA-DNA hybrids.</text>
</comment>
<comment type="catalytic activity">
    <reaction evidence="1 14 15 16">
        <text>Endonucleolytic cleavage to 5'-phosphomonoester.</text>
        <dbReference type="EC" id="3.1.26.4"/>
    </reaction>
</comment>
<dbReference type="CDD" id="cd07182">
    <property type="entry name" value="RNase_HII_bacteria_HII_like"/>
    <property type="match status" value="1"/>
</dbReference>
<dbReference type="FunFam" id="3.30.420.10:FF:000006">
    <property type="entry name" value="Ribonuclease HII"/>
    <property type="match status" value="1"/>
</dbReference>
<dbReference type="Gene3D" id="3.30.420.10">
    <property type="entry name" value="Ribonuclease H-like superfamily/Ribonuclease H"/>
    <property type="match status" value="1"/>
</dbReference>
<dbReference type="PANTHER" id="PTHR10954">
    <property type="entry name" value="RIBONUCLEASE H2 SUBUNIT A"/>
    <property type="match status" value="1"/>
</dbReference>
<dbReference type="EC" id="3.1.26.4" evidence="6 14"/>
<reference evidence="18 19" key="1">
    <citation type="submission" date="2016-10" db="EMBL/GenBank/DDBJ databases">
        <title>Draft genome sequences of four alkaliphilic bacteria belonging to the Anaerobacillus genus.</title>
        <authorList>
            <person name="Bassil N.M."/>
            <person name="Lloyd J.R."/>
        </authorList>
    </citation>
    <scope>NUCLEOTIDE SEQUENCE [LARGE SCALE GENOMIC DNA]</scope>
    <source>
        <strain evidence="18 19">DSM 15340</strain>
    </source>
</reference>
<dbReference type="Proteomes" id="UP000180098">
    <property type="component" value="Unassembled WGS sequence"/>
</dbReference>
<evidence type="ECO:0000256" key="5">
    <source>
        <dbReference type="ARBA" id="ARBA00007383"/>
    </source>
</evidence>
<evidence type="ECO:0000256" key="16">
    <source>
        <dbReference type="RuleBase" id="RU003515"/>
    </source>
</evidence>
<evidence type="ECO:0000256" key="12">
    <source>
        <dbReference type="ARBA" id="ARBA00022801"/>
    </source>
</evidence>
<dbReference type="GO" id="GO:0043137">
    <property type="term" value="P:DNA replication, removal of RNA primer"/>
    <property type="evidence" value="ECO:0007669"/>
    <property type="project" value="TreeGrafter"/>
</dbReference>
<comment type="caution">
    <text evidence="18">The sequence shown here is derived from an EMBL/GenBank/DDBJ whole genome shotgun (WGS) entry which is preliminary data.</text>
</comment>
<evidence type="ECO:0000256" key="11">
    <source>
        <dbReference type="ARBA" id="ARBA00022759"/>
    </source>
</evidence>
<evidence type="ECO:0000256" key="7">
    <source>
        <dbReference type="ARBA" id="ARBA00019179"/>
    </source>
</evidence>
<dbReference type="GO" id="GO:0032299">
    <property type="term" value="C:ribonuclease H2 complex"/>
    <property type="evidence" value="ECO:0007669"/>
    <property type="project" value="TreeGrafter"/>
</dbReference>
<dbReference type="PROSITE" id="PS51975">
    <property type="entry name" value="RNASE_H_2"/>
    <property type="match status" value="1"/>
</dbReference>
<dbReference type="GO" id="GO:0030145">
    <property type="term" value="F:manganese ion binding"/>
    <property type="evidence" value="ECO:0007669"/>
    <property type="project" value="UniProtKB-UniRule"/>
</dbReference>
<dbReference type="InterPro" id="IPR024567">
    <property type="entry name" value="RNase_HII/HIII_dom"/>
</dbReference>
<dbReference type="HAMAP" id="MF_00052_B">
    <property type="entry name" value="RNase_HII_B"/>
    <property type="match status" value="1"/>
</dbReference>
<comment type="similarity">
    <text evidence="5 14 16">Belongs to the RNase HII family.</text>
</comment>
<feature type="domain" description="RNase H type-2" evidence="17">
    <location>
        <begin position="77"/>
        <end position="265"/>
    </location>
</feature>
<evidence type="ECO:0000256" key="3">
    <source>
        <dbReference type="ARBA" id="ARBA00004065"/>
    </source>
</evidence>
<dbReference type="OrthoDB" id="9803420at2"/>
<evidence type="ECO:0000256" key="8">
    <source>
        <dbReference type="ARBA" id="ARBA00022490"/>
    </source>
</evidence>
<evidence type="ECO:0000313" key="18">
    <source>
        <dbReference type="EMBL" id="OIJ09886.1"/>
    </source>
</evidence>
<evidence type="ECO:0000256" key="9">
    <source>
        <dbReference type="ARBA" id="ARBA00022722"/>
    </source>
</evidence>
<name>A0A1S2LC02_9BACI</name>
<keyword evidence="11 14" id="KW-0255">Endonuclease</keyword>